<sequence length="179" mass="19664">MKNFLPLLVVVLGFSGGFLHAQGTTGPTQTKPVPEEFLQDGLWTGSLKGGRYIVKAGQIIALSKHEYIADAAARVVEVNLTLSSNTAVRFYYLEPVRLEGNGVVAVGQQAIDKARQAVTEAAGRISPTLTEPKVVKSYPVSTHAHTVEYVIKEEARLNSLFDSLENAFRDPGRKHFWRE</sequence>
<accession>A0A512MA13</accession>
<dbReference type="OrthoDB" id="196581at2"/>
<dbReference type="Proteomes" id="UP000321577">
    <property type="component" value="Unassembled WGS sequence"/>
</dbReference>
<feature type="signal peptide" evidence="1">
    <location>
        <begin position="1"/>
        <end position="21"/>
    </location>
</feature>
<dbReference type="EMBL" id="BKAG01000019">
    <property type="protein sequence ID" value="GEP43577.1"/>
    <property type="molecule type" value="Genomic_DNA"/>
</dbReference>
<comment type="caution">
    <text evidence="2">The sequence shown here is derived from an EMBL/GenBank/DDBJ whole genome shotgun (WGS) entry which is preliminary data.</text>
</comment>
<protein>
    <submittedName>
        <fullName evidence="2">Uncharacterized protein</fullName>
    </submittedName>
</protein>
<gene>
    <name evidence="2" type="ORF">BGE01nite_28680</name>
</gene>
<keyword evidence="1" id="KW-0732">Signal</keyword>
<name>A0A512MA13_9BACT</name>
<reference evidence="2 3" key="1">
    <citation type="submission" date="2019-07" db="EMBL/GenBank/DDBJ databases">
        <title>Whole genome shotgun sequence of Brevifollis gellanilyticus NBRC 108608.</title>
        <authorList>
            <person name="Hosoyama A."/>
            <person name="Uohara A."/>
            <person name="Ohji S."/>
            <person name="Ichikawa N."/>
        </authorList>
    </citation>
    <scope>NUCLEOTIDE SEQUENCE [LARGE SCALE GENOMIC DNA]</scope>
    <source>
        <strain evidence="2 3">NBRC 108608</strain>
    </source>
</reference>
<dbReference type="RefSeq" id="WP_146851153.1">
    <property type="nucleotide sequence ID" value="NZ_BKAG01000019.1"/>
</dbReference>
<proteinExistence type="predicted"/>
<keyword evidence="3" id="KW-1185">Reference proteome</keyword>
<evidence type="ECO:0000313" key="3">
    <source>
        <dbReference type="Proteomes" id="UP000321577"/>
    </source>
</evidence>
<evidence type="ECO:0000313" key="2">
    <source>
        <dbReference type="EMBL" id="GEP43577.1"/>
    </source>
</evidence>
<dbReference type="AlphaFoldDB" id="A0A512MA13"/>
<organism evidence="2 3">
    <name type="scientific">Brevifollis gellanilyticus</name>
    <dbReference type="NCBI Taxonomy" id="748831"/>
    <lineage>
        <taxon>Bacteria</taxon>
        <taxon>Pseudomonadati</taxon>
        <taxon>Verrucomicrobiota</taxon>
        <taxon>Verrucomicrobiia</taxon>
        <taxon>Verrucomicrobiales</taxon>
        <taxon>Verrucomicrobiaceae</taxon>
    </lineage>
</organism>
<feature type="chain" id="PRO_5021834520" evidence="1">
    <location>
        <begin position="22"/>
        <end position="179"/>
    </location>
</feature>
<evidence type="ECO:0000256" key="1">
    <source>
        <dbReference type="SAM" id="SignalP"/>
    </source>
</evidence>